<name>A0ACC0RJP7_POPTR</name>
<protein>
    <submittedName>
        <fullName evidence="1">Uncharacterized protein</fullName>
    </submittedName>
</protein>
<evidence type="ECO:0000313" key="2">
    <source>
        <dbReference type="Proteomes" id="UP000006729"/>
    </source>
</evidence>
<accession>A0ACC0RJP7</accession>
<comment type="caution">
    <text evidence="1">The sequence shown here is derived from an EMBL/GenBank/DDBJ whole genome shotgun (WGS) entry which is preliminary data.</text>
</comment>
<keyword evidence="2" id="KW-1185">Reference proteome</keyword>
<organism evidence="1 2">
    <name type="scientific">Populus trichocarpa</name>
    <name type="common">Western balsam poplar</name>
    <name type="synonym">Populus balsamifera subsp. trichocarpa</name>
    <dbReference type="NCBI Taxonomy" id="3694"/>
    <lineage>
        <taxon>Eukaryota</taxon>
        <taxon>Viridiplantae</taxon>
        <taxon>Streptophyta</taxon>
        <taxon>Embryophyta</taxon>
        <taxon>Tracheophyta</taxon>
        <taxon>Spermatophyta</taxon>
        <taxon>Magnoliopsida</taxon>
        <taxon>eudicotyledons</taxon>
        <taxon>Gunneridae</taxon>
        <taxon>Pentapetalae</taxon>
        <taxon>rosids</taxon>
        <taxon>fabids</taxon>
        <taxon>Malpighiales</taxon>
        <taxon>Salicaceae</taxon>
        <taxon>Saliceae</taxon>
        <taxon>Populus</taxon>
    </lineage>
</organism>
<dbReference type="EMBL" id="CM009308">
    <property type="protein sequence ID" value="KAI9377177.1"/>
    <property type="molecule type" value="Genomic_DNA"/>
</dbReference>
<gene>
    <name evidence="1" type="ORF">POPTR_019G031732v4</name>
</gene>
<reference evidence="1 2" key="1">
    <citation type="journal article" date="2006" name="Science">
        <title>The genome of black cottonwood, Populus trichocarpa (Torr. &amp; Gray).</title>
        <authorList>
            <person name="Tuskan G.A."/>
            <person name="Difazio S."/>
            <person name="Jansson S."/>
            <person name="Bohlmann J."/>
            <person name="Grigoriev I."/>
            <person name="Hellsten U."/>
            <person name="Putnam N."/>
            <person name="Ralph S."/>
            <person name="Rombauts S."/>
            <person name="Salamov A."/>
            <person name="Schein J."/>
            <person name="Sterck L."/>
            <person name="Aerts A."/>
            <person name="Bhalerao R.R."/>
            <person name="Bhalerao R.P."/>
            <person name="Blaudez D."/>
            <person name="Boerjan W."/>
            <person name="Brun A."/>
            <person name="Brunner A."/>
            <person name="Busov V."/>
            <person name="Campbell M."/>
            <person name="Carlson J."/>
            <person name="Chalot M."/>
            <person name="Chapman J."/>
            <person name="Chen G.L."/>
            <person name="Cooper D."/>
            <person name="Coutinho P.M."/>
            <person name="Couturier J."/>
            <person name="Covert S."/>
            <person name="Cronk Q."/>
            <person name="Cunningham R."/>
            <person name="Davis J."/>
            <person name="Degroeve S."/>
            <person name="Dejardin A."/>
            <person name="Depamphilis C."/>
            <person name="Detter J."/>
            <person name="Dirks B."/>
            <person name="Dubchak I."/>
            <person name="Duplessis S."/>
            <person name="Ehlting J."/>
            <person name="Ellis B."/>
            <person name="Gendler K."/>
            <person name="Goodstein D."/>
            <person name="Gribskov M."/>
            <person name="Grimwood J."/>
            <person name="Groover A."/>
            <person name="Gunter L."/>
            <person name="Hamberger B."/>
            <person name="Heinze B."/>
            <person name="Helariutta Y."/>
            <person name="Henrissat B."/>
            <person name="Holligan D."/>
            <person name="Holt R."/>
            <person name="Huang W."/>
            <person name="Islam-Faridi N."/>
            <person name="Jones S."/>
            <person name="Jones-Rhoades M."/>
            <person name="Jorgensen R."/>
            <person name="Joshi C."/>
            <person name="Kangasjarvi J."/>
            <person name="Karlsson J."/>
            <person name="Kelleher C."/>
            <person name="Kirkpatrick R."/>
            <person name="Kirst M."/>
            <person name="Kohler A."/>
            <person name="Kalluri U."/>
            <person name="Larimer F."/>
            <person name="Leebens-Mack J."/>
            <person name="Leple J.C."/>
            <person name="Locascio P."/>
            <person name="Lou Y."/>
            <person name="Lucas S."/>
            <person name="Martin F."/>
            <person name="Montanini B."/>
            <person name="Napoli C."/>
            <person name="Nelson D.R."/>
            <person name="Nelson C."/>
            <person name="Nieminen K."/>
            <person name="Nilsson O."/>
            <person name="Pereda V."/>
            <person name="Peter G."/>
            <person name="Philippe R."/>
            <person name="Pilate G."/>
            <person name="Poliakov A."/>
            <person name="Razumovskaya J."/>
            <person name="Richardson P."/>
            <person name="Rinaldi C."/>
            <person name="Ritland K."/>
            <person name="Rouze P."/>
            <person name="Ryaboy D."/>
            <person name="Schmutz J."/>
            <person name="Schrader J."/>
            <person name="Segerman B."/>
            <person name="Shin H."/>
            <person name="Siddiqui A."/>
            <person name="Sterky F."/>
            <person name="Terry A."/>
            <person name="Tsai C.J."/>
            <person name="Uberbacher E."/>
            <person name="Unneberg P."/>
            <person name="Vahala J."/>
            <person name="Wall K."/>
            <person name="Wessler S."/>
            <person name="Yang G."/>
            <person name="Yin T."/>
            <person name="Douglas C."/>
            <person name="Marra M."/>
            <person name="Sandberg G."/>
            <person name="Van de Peer Y."/>
            <person name="Rokhsar D."/>
        </authorList>
    </citation>
    <scope>NUCLEOTIDE SEQUENCE [LARGE SCALE GENOMIC DNA]</scope>
    <source>
        <strain evidence="2">cv. Nisqually</strain>
    </source>
</reference>
<dbReference type="Proteomes" id="UP000006729">
    <property type="component" value="Chromosome 19"/>
</dbReference>
<evidence type="ECO:0000313" key="1">
    <source>
        <dbReference type="EMBL" id="KAI9377177.1"/>
    </source>
</evidence>
<sequence length="218" mass="24011">MPRQAKDQPPHILAAQNNSLTHIRQPPKTSNNCHINHCTLPQQQTPQHFVNTSYPITICLGNNNEPRPRALIANQQNPSPIVATHQPSSTTTNQAATANLIFPITPSIYHNHRSHLTTTNNHSTPISPPIINIATTTDSIQCINLHARSPTTARQSSASTRCSLAISFIKASHHAFSISRVPPILAKREMKKKGTSFGYSLLFVVFYSSTNFATAFYS</sequence>
<proteinExistence type="predicted"/>